<dbReference type="OrthoDB" id="3169239at2"/>
<dbReference type="GO" id="GO:0010181">
    <property type="term" value="F:FMN binding"/>
    <property type="evidence" value="ECO:0007669"/>
    <property type="project" value="InterPro"/>
</dbReference>
<evidence type="ECO:0000313" key="6">
    <source>
        <dbReference type="Proteomes" id="UP000323454"/>
    </source>
</evidence>
<organism evidence="5 6">
    <name type="scientific">Solihabitans fulvus</name>
    <dbReference type="NCBI Taxonomy" id="1892852"/>
    <lineage>
        <taxon>Bacteria</taxon>
        <taxon>Bacillati</taxon>
        <taxon>Actinomycetota</taxon>
        <taxon>Actinomycetes</taxon>
        <taxon>Pseudonocardiales</taxon>
        <taxon>Pseudonocardiaceae</taxon>
        <taxon>Solihabitans</taxon>
    </lineage>
</organism>
<comment type="caution">
    <text evidence="5">The sequence shown here is derived from an EMBL/GenBank/DDBJ whole genome shotgun (WGS) entry which is preliminary data.</text>
</comment>
<dbReference type="Proteomes" id="UP000323454">
    <property type="component" value="Unassembled WGS sequence"/>
</dbReference>
<dbReference type="InterPro" id="IPR045247">
    <property type="entry name" value="Oye-like"/>
</dbReference>
<dbReference type="EMBL" id="VUOB01000093">
    <property type="protein sequence ID" value="KAA2250181.1"/>
    <property type="molecule type" value="Genomic_DNA"/>
</dbReference>
<dbReference type="FunFam" id="3.20.20.70:FF:000059">
    <property type="entry name" value="N-ethylmaleimide reductase, FMN-linked"/>
    <property type="match status" value="1"/>
</dbReference>
<name>A0A5B2WE86_9PSEU</name>
<keyword evidence="6" id="KW-1185">Reference proteome</keyword>
<dbReference type="PANTHER" id="PTHR22893">
    <property type="entry name" value="NADH OXIDOREDUCTASE-RELATED"/>
    <property type="match status" value="1"/>
</dbReference>
<evidence type="ECO:0000259" key="4">
    <source>
        <dbReference type="Pfam" id="PF00724"/>
    </source>
</evidence>
<accession>A0A5B2WE86</accession>
<dbReference type="GO" id="GO:0005829">
    <property type="term" value="C:cytosol"/>
    <property type="evidence" value="ECO:0007669"/>
    <property type="project" value="UniProtKB-ARBA"/>
</dbReference>
<dbReference type="RefSeq" id="WP_149855000.1">
    <property type="nucleotide sequence ID" value="NZ_VUOB01000093.1"/>
</dbReference>
<protein>
    <submittedName>
        <fullName evidence="5">Alkene reductase</fullName>
    </submittedName>
</protein>
<dbReference type="PANTHER" id="PTHR22893:SF91">
    <property type="entry name" value="NADPH DEHYDROGENASE 2-RELATED"/>
    <property type="match status" value="1"/>
</dbReference>
<sequence length="349" mass="36850">MSLFDTMTLGKLELPNRLVMAPMTRSRATENGLATPLMAQYYAQRASAGLIISEGIQPSAVGQGYISTPGLHSAEQVESWRQVTDAVHEAGGRIFAQLMHSGRVGHPALHGQVPVAPSAVASGEQLYTPDGMLPHPTPRALTPAEIAATVEDFVVAARNAVDAGFDGVELHGANGYLVHQFLADNANLREDSYGGSIANRIRFALETITAIADAIGPERTGIRLSPSNPANGIAESDSAELYAELAGALPPLAYVHVMELGTREITEAIRSAWAGTLIVNPHETDPSEAASVEGAVAALAIADAVALARLWLANPDLPSRIRANGPYNEADRGSFYGGDHRGYTDYPTL</sequence>
<evidence type="ECO:0000256" key="1">
    <source>
        <dbReference type="ARBA" id="ARBA00001917"/>
    </source>
</evidence>
<evidence type="ECO:0000313" key="5">
    <source>
        <dbReference type="EMBL" id="KAA2250181.1"/>
    </source>
</evidence>
<gene>
    <name evidence="5" type="ORF">F0L68_39250</name>
</gene>
<dbReference type="GO" id="GO:0016628">
    <property type="term" value="F:oxidoreductase activity, acting on the CH-CH group of donors, NAD or NADP as acceptor"/>
    <property type="evidence" value="ECO:0007669"/>
    <property type="project" value="UniProtKB-ARBA"/>
</dbReference>
<reference evidence="5 6" key="2">
    <citation type="submission" date="2019-09" db="EMBL/GenBank/DDBJ databases">
        <authorList>
            <person name="Jin C."/>
        </authorList>
    </citation>
    <scope>NUCLEOTIDE SEQUENCE [LARGE SCALE GENOMIC DNA]</scope>
    <source>
        <strain evidence="5 6">AN110305</strain>
    </source>
</reference>
<evidence type="ECO:0000256" key="3">
    <source>
        <dbReference type="ARBA" id="ARBA00023002"/>
    </source>
</evidence>
<feature type="domain" description="NADH:flavin oxidoreductase/NADH oxidase N-terminal" evidence="4">
    <location>
        <begin position="2"/>
        <end position="324"/>
    </location>
</feature>
<comment type="cofactor">
    <cofactor evidence="1">
        <name>FMN</name>
        <dbReference type="ChEBI" id="CHEBI:58210"/>
    </cofactor>
</comment>
<dbReference type="InterPro" id="IPR013785">
    <property type="entry name" value="Aldolase_TIM"/>
</dbReference>
<dbReference type="Pfam" id="PF00724">
    <property type="entry name" value="Oxidored_FMN"/>
    <property type="match status" value="1"/>
</dbReference>
<proteinExistence type="inferred from homology"/>
<dbReference type="AlphaFoldDB" id="A0A5B2WE86"/>
<dbReference type="SUPFAM" id="SSF51395">
    <property type="entry name" value="FMN-linked oxidoreductases"/>
    <property type="match status" value="1"/>
</dbReference>
<dbReference type="InterPro" id="IPR001155">
    <property type="entry name" value="OxRdtase_FMN_N"/>
</dbReference>
<evidence type="ECO:0000256" key="2">
    <source>
        <dbReference type="ARBA" id="ARBA00005979"/>
    </source>
</evidence>
<reference evidence="5 6" key="1">
    <citation type="submission" date="2019-09" db="EMBL/GenBank/DDBJ databases">
        <title>Goodfellowia gen. nov., a new genus of the Pseudonocardineae related to Actinoalloteichus, containing Goodfellowia coeruleoviolacea gen. nov., comb. nov. gen. nov., comb. nov.</title>
        <authorList>
            <person name="Labeda D."/>
        </authorList>
    </citation>
    <scope>NUCLEOTIDE SEQUENCE [LARGE SCALE GENOMIC DNA]</scope>
    <source>
        <strain evidence="5 6">AN110305</strain>
    </source>
</reference>
<keyword evidence="3" id="KW-0560">Oxidoreductase</keyword>
<comment type="similarity">
    <text evidence="2">Belongs to the NADH:flavin oxidoreductase/NADH oxidase family.</text>
</comment>
<dbReference type="CDD" id="cd02933">
    <property type="entry name" value="OYE_like_FMN"/>
    <property type="match status" value="1"/>
</dbReference>
<dbReference type="Gene3D" id="3.20.20.70">
    <property type="entry name" value="Aldolase class I"/>
    <property type="match status" value="1"/>
</dbReference>